<evidence type="ECO:0000313" key="2">
    <source>
        <dbReference type="EMBL" id="QRC95326.1"/>
    </source>
</evidence>
<dbReference type="AlphaFoldDB" id="A0A7U2I0H4"/>
<dbReference type="Pfam" id="PF06985">
    <property type="entry name" value="HET"/>
    <property type="match status" value="1"/>
</dbReference>
<dbReference type="OrthoDB" id="2958217at2759"/>
<dbReference type="PANTHER" id="PTHR33112:SF12">
    <property type="entry name" value="HETEROKARYON INCOMPATIBILITY DOMAIN-CONTAINING PROTEIN"/>
    <property type="match status" value="1"/>
</dbReference>
<dbReference type="Proteomes" id="UP000663193">
    <property type="component" value="Chromosome 5"/>
</dbReference>
<evidence type="ECO:0000313" key="3">
    <source>
        <dbReference type="Proteomes" id="UP000663193"/>
    </source>
</evidence>
<proteinExistence type="predicted"/>
<sequence length="729" mass="83605">MENSDGHEGTGKILCSRCQHLNLRRFLVEHEDPGPVELGGFQEISEREDCLFCQLIIAALSAHSKSYWQGKVYPVEKCNLGRILGTSRTSRLVTWFDATSSTLPPGISGHSTTYGEILLVEQISYRRQDVQVGIARLVQESRTDFSLIHKWLHTCEEHHGPVCNLETYSPTYIRLLDLKRMCLVSGSRKYRYFTLSYVWGNMVTFQTTKSNLSELEEHGSILRLRDKFPQVIKDAISLVSALQERFLWVDALCIVQDDATDKRAQIPRMGMIYSQAAATIVSLSGKDASAGLPGVREESRRVRQCSVTISPWQLSAKLPELSVALQKSKWHTRAWTFQEAILSKRCLYFSDDQVYFQCQSGYYTEDCHGDQTRHEWGSGFSNPFKQKVPESTDSFFSTFNVYNNLVKGYSSRQHTFNSDSLNAFQGVLSSFNTLYGWHFLSALPEDVLDLALLWRPMVTADLRPRESFSCARDAACRTPTWCWTSWIGDIYWDDWRIGSYAGSTISLQPAVEQFIIATPDGFRGTRKWKRDTDSERLQVTLNDARNYMNKHKISWDESDRENNCSENMVLLFKASAIDLSKLSIHFESSHLEIHPELSNWAKRARRHNAWIFDGNGRHCGTLHGLCSNWTNFHNPRLCELILLSSFSQKEVMPEDIDAHRHSLPLEYPSSDDYYNEMYDISHYRYMDSWAQNILLVEWSGNLARRVAIGQIHVDAWTTLGSVTKMIALV</sequence>
<dbReference type="InterPro" id="IPR010730">
    <property type="entry name" value="HET"/>
</dbReference>
<name>A0A7U2I0H4_PHANO</name>
<reference evidence="3" key="1">
    <citation type="journal article" date="2021" name="BMC Genomics">
        <title>Chromosome-level genome assembly and manually-curated proteome of model necrotroph Parastagonospora nodorum Sn15 reveals a genome-wide trove of candidate effector homologs, and redundancy of virulence-related functions within an accessory chromosome.</title>
        <authorList>
            <person name="Bertazzoni S."/>
            <person name="Jones D.A.B."/>
            <person name="Phan H.T."/>
            <person name="Tan K.-C."/>
            <person name="Hane J.K."/>
        </authorList>
    </citation>
    <scope>NUCLEOTIDE SEQUENCE [LARGE SCALE GENOMIC DNA]</scope>
    <source>
        <strain evidence="3">SN15 / ATCC MYA-4574 / FGSC 10173)</strain>
    </source>
</reference>
<accession>A0A7U2I0H4</accession>
<gene>
    <name evidence="2" type="ORF">JI435_030280</name>
</gene>
<feature type="domain" description="Heterokaryon incompatibility" evidence="1">
    <location>
        <begin position="192"/>
        <end position="339"/>
    </location>
</feature>
<evidence type="ECO:0000259" key="1">
    <source>
        <dbReference type="Pfam" id="PF06985"/>
    </source>
</evidence>
<dbReference type="EMBL" id="CP069027">
    <property type="protein sequence ID" value="QRC95326.1"/>
    <property type="molecule type" value="Genomic_DNA"/>
</dbReference>
<protein>
    <recommendedName>
        <fullName evidence="1">Heterokaryon incompatibility domain-containing protein</fullName>
    </recommendedName>
</protein>
<dbReference type="VEuPathDB" id="FungiDB:JI435_030280"/>
<organism evidence="2 3">
    <name type="scientific">Phaeosphaeria nodorum (strain SN15 / ATCC MYA-4574 / FGSC 10173)</name>
    <name type="common">Glume blotch fungus</name>
    <name type="synonym">Parastagonospora nodorum</name>
    <dbReference type="NCBI Taxonomy" id="321614"/>
    <lineage>
        <taxon>Eukaryota</taxon>
        <taxon>Fungi</taxon>
        <taxon>Dikarya</taxon>
        <taxon>Ascomycota</taxon>
        <taxon>Pezizomycotina</taxon>
        <taxon>Dothideomycetes</taxon>
        <taxon>Pleosporomycetidae</taxon>
        <taxon>Pleosporales</taxon>
        <taxon>Pleosporineae</taxon>
        <taxon>Phaeosphaeriaceae</taxon>
        <taxon>Parastagonospora</taxon>
    </lineage>
</organism>
<keyword evidence="3" id="KW-1185">Reference proteome</keyword>
<dbReference type="PANTHER" id="PTHR33112">
    <property type="entry name" value="DOMAIN PROTEIN, PUTATIVE-RELATED"/>
    <property type="match status" value="1"/>
</dbReference>